<dbReference type="Proteomes" id="UP000195880">
    <property type="component" value="Chromosome"/>
</dbReference>
<gene>
    <name evidence="8" type="ORF">SMD44_01496</name>
</gene>
<dbReference type="AlphaFoldDB" id="A0A1Z1W6P4"/>
<comment type="similarity">
    <text evidence="1 7">Belongs to the cytochrome P450 family.</text>
</comment>
<dbReference type="PANTHER" id="PTHR46696:SF1">
    <property type="entry name" value="CYTOCHROME P450 YJIB-RELATED"/>
    <property type="match status" value="1"/>
</dbReference>
<sequence>MTALDERWNIRPEHFWLRGIRPEQPVDFDEKHAMWNVYGYAEASEILGDPATYTSDTAHLFPVDIDPALSEGDVTHLDPPEHTKLRALISSAFTPKVVGDLEPRIREITEELLDEVGGADRFDFVEALAFPLPVIVIAELLGLPRSDRDMLKQLTYQITENKSPFDLIDNSEVGGGNLRTLDDQMRQLHGYLHEHASERRRAPREDLLTRLVQAEVDGRRLTDGEVANFGTIVMFAGHITTTMLLGSTVLCLDAYPEHAARVRADRTLVPSTIEESLRFLSPFPATSRATTTEVNIGGQLVPADQMLVVWLAAANRDGLQFADADVFDPTRDPNPHIAFSRGNHYCVGAPLARLEGRVALNVLLDRYSGMHTDPDSPPVFFPSMDLAGARSLPLRVA</sequence>
<dbReference type="GO" id="GO:0020037">
    <property type="term" value="F:heme binding"/>
    <property type="evidence" value="ECO:0007669"/>
    <property type="project" value="InterPro"/>
</dbReference>
<keyword evidence="4 7" id="KW-0560">Oxidoreductase</keyword>
<evidence type="ECO:0000256" key="2">
    <source>
        <dbReference type="ARBA" id="ARBA00022617"/>
    </source>
</evidence>
<dbReference type="PANTHER" id="PTHR46696">
    <property type="entry name" value="P450, PUTATIVE (EUROFUNG)-RELATED"/>
    <property type="match status" value="1"/>
</dbReference>
<organism evidence="8 9">
    <name type="scientific">Streptomyces alboflavus</name>
    <dbReference type="NCBI Taxonomy" id="67267"/>
    <lineage>
        <taxon>Bacteria</taxon>
        <taxon>Bacillati</taxon>
        <taxon>Actinomycetota</taxon>
        <taxon>Actinomycetes</taxon>
        <taxon>Kitasatosporales</taxon>
        <taxon>Streptomycetaceae</taxon>
        <taxon>Streptomyces</taxon>
    </lineage>
</organism>
<dbReference type="PRINTS" id="PR00359">
    <property type="entry name" value="BP450"/>
</dbReference>
<keyword evidence="3 7" id="KW-0479">Metal-binding</keyword>
<reference evidence="8 9" key="1">
    <citation type="submission" date="2017-05" db="EMBL/GenBank/DDBJ databases">
        <title>Streptomyces alboflavus Genome sequencing and assembly.</title>
        <authorList>
            <person name="Wang Y."/>
            <person name="Du B."/>
            <person name="Ding Y."/>
            <person name="Liu H."/>
            <person name="Hou Q."/>
            <person name="Liu K."/>
            <person name="Wang C."/>
            <person name="Yao L."/>
        </authorList>
    </citation>
    <scope>NUCLEOTIDE SEQUENCE [LARGE SCALE GENOMIC DNA]</scope>
    <source>
        <strain evidence="8 9">MDJK44</strain>
    </source>
</reference>
<evidence type="ECO:0000256" key="3">
    <source>
        <dbReference type="ARBA" id="ARBA00022723"/>
    </source>
</evidence>
<dbReference type="InterPro" id="IPR036396">
    <property type="entry name" value="Cyt_P450_sf"/>
</dbReference>
<dbReference type="Pfam" id="PF00067">
    <property type="entry name" value="p450"/>
    <property type="match status" value="1"/>
</dbReference>
<evidence type="ECO:0000256" key="1">
    <source>
        <dbReference type="ARBA" id="ARBA00010617"/>
    </source>
</evidence>
<evidence type="ECO:0000256" key="5">
    <source>
        <dbReference type="ARBA" id="ARBA00023004"/>
    </source>
</evidence>
<dbReference type="PROSITE" id="PS00086">
    <property type="entry name" value="CYTOCHROME_P450"/>
    <property type="match status" value="1"/>
</dbReference>
<keyword evidence="5 7" id="KW-0408">Iron</keyword>
<dbReference type="KEGG" id="salf:SMD44_01496"/>
<evidence type="ECO:0000313" key="9">
    <source>
        <dbReference type="Proteomes" id="UP000195880"/>
    </source>
</evidence>
<dbReference type="InterPro" id="IPR002397">
    <property type="entry name" value="Cyt_P450_B"/>
</dbReference>
<dbReference type="GO" id="GO:0004497">
    <property type="term" value="F:monooxygenase activity"/>
    <property type="evidence" value="ECO:0007669"/>
    <property type="project" value="UniProtKB-KW"/>
</dbReference>
<dbReference type="STRING" id="67267.GCA_000716675_03745"/>
<dbReference type="CDD" id="cd11032">
    <property type="entry name" value="P450_EryK-like"/>
    <property type="match status" value="1"/>
</dbReference>
<dbReference type="GO" id="GO:0016705">
    <property type="term" value="F:oxidoreductase activity, acting on paired donors, with incorporation or reduction of molecular oxygen"/>
    <property type="evidence" value="ECO:0007669"/>
    <property type="project" value="InterPro"/>
</dbReference>
<proteinExistence type="inferred from homology"/>
<accession>A0A1Z1W6P4</accession>
<evidence type="ECO:0000256" key="4">
    <source>
        <dbReference type="ARBA" id="ARBA00023002"/>
    </source>
</evidence>
<dbReference type="eggNOG" id="COG2124">
    <property type="taxonomic scope" value="Bacteria"/>
</dbReference>
<dbReference type="FunFam" id="1.10.630.10:FF:000018">
    <property type="entry name" value="Cytochrome P450 monooxygenase"/>
    <property type="match status" value="1"/>
</dbReference>
<name>A0A1Z1W6P4_9ACTN</name>
<evidence type="ECO:0000313" key="8">
    <source>
        <dbReference type="EMBL" id="ARX82095.1"/>
    </source>
</evidence>
<dbReference type="SUPFAM" id="SSF48264">
    <property type="entry name" value="Cytochrome P450"/>
    <property type="match status" value="1"/>
</dbReference>
<protein>
    <submittedName>
        <fullName evidence="8">Cytochrome P450</fullName>
    </submittedName>
</protein>
<evidence type="ECO:0000256" key="7">
    <source>
        <dbReference type="RuleBase" id="RU000461"/>
    </source>
</evidence>
<dbReference type="EMBL" id="CP021748">
    <property type="protein sequence ID" value="ARX82095.1"/>
    <property type="molecule type" value="Genomic_DNA"/>
</dbReference>
<dbReference type="GO" id="GO:0005506">
    <property type="term" value="F:iron ion binding"/>
    <property type="evidence" value="ECO:0007669"/>
    <property type="project" value="InterPro"/>
</dbReference>
<dbReference type="RefSeq" id="WP_087883290.1">
    <property type="nucleotide sequence ID" value="NZ_CP021748.1"/>
</dbReference>
<dbReference type="Gene3D" id="1.10.630.10">
    <property type="entry name" value="Cytochrome P450"/>
    <property type="match status" value="1"/>
</dbReference>
<keyword evidence="2 7" id="KW-0349">Heme</keyword>
<dbReference type="InterPro" id="IPR001128">
    <property type="entry name" value="Cyt_P450"/>
</dbReference>
<dbReference type="InterPro" id="IPR017972">
    <property type="entry name" value="Cyt_P450_CS"/>
</dbReference>
<keyword evidence="6 7" id="KW-0503">Monooxygenase</keyword>
<dbReference type="OrthoDB" id="4133219at2"/>
<keyword evidence="9" id="KW-1185">Reference proteome</keyword>
<evidence type="ECO:0000256" key="6">
    <source>
        <dbReference type="ARBA" id="ARBA00023033"/>
    </source>
</evidence>